<feature type="transmembrane region" description="Helical" evidence="1">
    <location>
        <begin position="192"/>
        <end position="209"/>
    </location>
</feature>
<feature type="transmembrane region" description="Helical" evidence="1">
    <location>
        <begin position="235"/>
        <end position="251"/>
    </location>
</feature>
<sequence>MPFFVNSALPYMDYPGSLHNILVELMNSTRYSHKIYFALRIILVGFLFVLVIRKNQSDQQKIVIIILSLLAVFLFRLPNTVLPEQNLDESFMIAGAGVMVNDPFVFKSFDGTTIGPIQYYVLATAYWLLGSINYTSIRIIGLLLSIIPGIFFTYKAIRFLYNYETAKLVLFGYTLCMAGITFFEFVGYSSEVLPHLVISIEMLCLSAIMSGRQFVYAGILCFMAGLMPYAKLQGVPIAGVIVIFLGIELYRQLTFRRFFVLVSLGLLPTILAGIYLYLADLFPDFYASYLLFNLSYSNSSGGLRWSLPWQMLFGNADMPNVASDLIPFFLFTFFSISFLGARLLLSKIAFVSKRRVIYVFILLGIAWFSVIKSGQGFQHYLFFFFAPLFWGLGIILGENRQIVSSNLYKYGFYIPFLLFFLLQLLNKNKGIEYAYRPLERPDPIALLIRKLAQPSDQISIWGHGNLAHIYCHTGLLPGTRDVFASRQINPSTLQPYFIRRYMDDIRRNRPRFILEDTHYKDYQTKFNSIDSSFISAYRVHSILDGVKVYVRE</sequence>
<keyword evidence="1" id="KW-0472">Membrane</keyword>
<gene>
    <name evidence="2" type="ORF">GJJ30_00935</name>
</gene>
<feature type="transmembrane region" description="Helical" evidence="1">
    <location>
        <begin position="168"/>
        <end position="186"/>
    </location>
</feature>
<organism evidence="2 3">
    <name type="scientific">Larkinella terrae</name>
    <dbReference type="NCBI Taxonomy" id="2025311"/>
    <lineage>
        <taxon>Bacteria</taxon>
        <taxon>Pseudomonadati</taxon>
        <taxon>Bacteroidota</taxon>
        <taxon>Cytophagia</taxon>
        <taxon>Cytophagales</taxon>
        <taxon>Spirosomataceae</taxon>
        <taxon>Larkinella</taxon>
    </lineage>
</organism>
<comment type="caution">
    <text evidence="2">The sequence shown here is derived from an EMBL/GenBank/DDBJ whole genome shotgun (WGS) entry which is preliminary data.</text>
</comment>
<keyword evidence="3" id="KW-1185">Reference proteome</keyword>
<feature type="transmembrane region" description="Helical" evidence="1">
    <location>
        <begin position="64"/>
        <end position="82"/>
    </location>
</feature>
<evidence type="ECO:0000313" key="3">
    <source>
        <dbReference type="Proteomes" id="UP000441754"/>
    </source>
</evidence>
<protein>
    <recommendedName>
        <fullName evidence="4">Glycosyltransferase RgtA/B/C/D-like domain-containing protein</fullName>
    </recommendedName>
</protein>
<proteinExistence type="predicted"/>
<evidence type="ECO:0000256" key="1">
    <source>
        <dbReference type="SAM" id="Phobius"/>
    </source>
</evidence>
<feature type="transmembrane region" description="Helical" evidence="1">
    <location>
        <begin position="356"/>
        <end position="371"/>
    </location>
</feature>
<feature type="transmembrane region" description="Helical" evidence="1">
    <location>
        <begin position="35"/>
        <end position="52"/>
    </location>
</feature>
<reference evidence="2 3" key="1">
    <citation type="journal article" date="2018" name="Antonie Van Leeuwenhoek">
        <title>Larkinella terrae sp. nov., isolated from soil on Jeju Island, South Korea.</title>
        <authorList>
            <person name="Ten L.N."/>
            <person name="Jeon J."/>
            <person name="Park S.J."/>
            <person name="Park S."/>
            <person name="Lee S.Y."/>
            <person name="Kim M.K."/>
            <person name="Jung H.Y."/>
        </authorList>
    </citation>
    <scope>NUCLEOTIDE SEQUENCE [LARGE SCALE GENOMIC DNA]</scope>
    <source>
        <strain evidence="2 3">KCTC 52001</strain>
    </source>
</reference>
<keyword evidence="1" id="KW-1133">Transmembrane helix</keyword>
<dbReference type="EMBL" id="WJXZ01000001">
    <property type="protein sequence ID" value="MRS59840.1"/>
    <property type="molecule type" value="Genomic_DNA"/>
</dbReference>
<evidence type="ECO:0000313" key="2">
    <source>
        <dbReference type="EMBL" id="MRS59840.1"/>
    </source>
</evidence>
<feature type="transmembrane region" description="Helical" evidence="1">
    <location>
        <begin position="258"/>
        <end position="278"/>
    </location>
</feature>
<feature type="transmembrane region" description="Helical" evidence="1">
    <location>
        <begin position="325"/>
        <end position="344"/>
    </location>
</feature>
<feature type="transmembrane region" description="Helical" evidence="1">
    <location>
        <begin position="407"/>
        <end position="425"/>
    </location>
</feature>
<feature type="transmembrane region" description="Helical" evidence="1">
    <location>
        <begin position="377"/>
        <end position="395"/>
    </location>
</feature>
<feature type="transmembrane region" description="Helical" evidence="1">
    <location>
        <begin position="136"/>
        <end position="156"/>
    </location>
</feature>
<dbReference type="Proteomes" id="UP000441754">
    <property type="component" value="Unassembled WGS sequence"/>
</dbReference>
<keyword evidence="1" id="KW-0812">Transmembrane</keyword>
<evidence type="ECO:0008006" key="4">
    <source>
        <dbReference type="Google" id="ProtNLM"/>
    </source>
</evidence>
<name>A0A7K0ED61_9BACT</name>
<accession>A0A7K0ED61</accession>
<dbReference type="AlphaFoldDB" id="A0A7K0ED61"/>